<dbReference type="InterPro" id="IPR011990">
    <property type="entry name" value="TPR-like_helical_dom_sf"/>
</dbReference>
<dbReference type="EMBL" id="BAAAZE010000003">
    <property type="protein sequence ID" value="GAA4013344.1"/>
    <property type="molecule type" value="Genomic_DNA"/>
</dbReference>
<accession>A0ABP7SLI6</accession>
<sequence>MSRFQIARLTLLLVAISVGGAAYAQESVRAELGKPLQQAQEMMRAQRYKEALAKVRDADRVGAKNPTEQLTLDRMRGAAAQGAGDNATAAKSYESAINSGRMPATDNVKLMQALAILYYRAQDYAKAQTWIQRYIKEGGTDPQVRALLAQTYFLNNDFTKAQKELQSSIQADEKAGRTPSEESLQLLVSCALKLNDNSAYVQAMEKLVGAYPKKQYWADLVNRISSKKGFSDRYALDVFRLRLASGLLKSAGDYMEMSQLALQAGFGAEGKKIADMGFKAGVLGVGAEGPRQKRLQDLANKNAAEEKTGFAAAESAALASKDGTDLVNLGYSLVAAGQAEKGLALMEQGIKKGGLKRLDEARLHLGVAYASAGKKDSAIKAFKTVQGTDGAADLARLWVVQTGTPMN</sequence>
<evidence type="ECO:0000256" key="1">
    <source>
        <dbReference type="SAM" id="SignalP"/>
    </source>
</evidence>
<evidence type="ECO:0000313" key="2">
    <source>
        <dbReference type="EMBL" id="GAA4013344.1"/>
    </source>
</evidence>
<organism evidence="2 3">
    <name type="scientific">Actimicrobium antarcticum</name>
    <dbReference type="NCBI Taxonomy" id="1051899"/>
    <lineage>
        <taxon>Bacteria</taxon>
        <taxon>Pseudomonadati</taxon>
        <taxon>Pseudomonadota</taxon>
        <taxon>Betaproteobacteria</taxon>
        <taxon>Burkholderiales</taxon>
        <taxon>Oxalobacteraceae</taxon>
        <taxon>Actimicrobium</taxon>
    </lineage>
</organism>
<dbReference type="RefSeq" id="WP_344761563.1">
    <property type="nucleotide sequence ID" value="NZ_BAAAZE010000003.1"/>
</dbReference>
<evidence type="ECO:0008006" key="4">
    <source>
        <dbReference type="Google" id="ProtNLM"/>
    </source>
</evidence>
<dbReference type="Proteomes" id="UP001501353">
    <property type="component" value="Unassembled WGS sequence"/>
</dbReference>
<feature type="chain" id="PRO_5045163262" description="Tetratricopeptide repeat protein" evidence="1">
    <location>
        <begin position="25"/>
        <end position="407"/>
    </location>
</feature>
<dbReference type="Pfam" id="PF14559">
    <property type="entry name" value="TPR_19"/>
    <property type="match status" value="1"/>
</dbReference>
<reference evidence="3" key="1">
    <citation type="journal article" date="2019" name="Int. J. Syst. Evol. Microbiol.">
        <title>The Global Catalogue of Microorganisms (GCM) 10K type strain sequencing project: providing services to taxonomists for standard genome sequencing and annotation.</title>
        <authorList>
            <consortium name="The Broad Institute Genomics Platform"/>
            <consortium name="The Broad Institute Genome Sequencing Center for Infectious Disease"/>
            <person name="Wu L."/>
            <person name="Ma J."/>
        </authorList>
    </citation>
    <scope>NUCLEOTIDE SEQUENCE [LARGE SCALE GENOMIC DNA]</scope>
    <source>
        <strain evidence="3">JCM 16673</strain>
    </source>
</reference>
<evidence type="ECO:0000313" key="3">
    <source>
        <dbReference type="Proteomes" id="UP001501353"/>
    </source>
</evidence>
<keyword evidence="3" id="KW-1185">Reference proteome</keyword>
<dbReference type="SUPFAM" id="SSF48452">
    <property type="entry name" value="TPR-like"/>
    <property type="match status" value="2"/>
</dbReference>
<feature type="signal peptide" evidence="1">
    <location>
        <begin position="1"/>
        <end position="24"/>
    </location>
</feature>
<protein>
    <recommendedName>
        <fullName evidence="4">Tetratricopeptide repeat protein</fullName>
    </recommendedName>
</protein>
<dbReference type="Gene3D" id="1.25.40.10">
    <property type="entry name" value="Tetratricopeptide repeat domain"/>
    <property type="match status" value="2"/>
</dbReference>
<name>A0ABP7SLI6_9BURK</name>
<dbReference type="Pfam" id="PF13432">
    <property type="entry name" value="TPR_16"/>
    <property type="match status" value="1"/>
</dbReference>
<comment type="caution">
    <text evidence="2">The sequence shown here is derived from an EMBL/GenBank/DDBJ whole genome shotgun (WGS) entry which is preliminary data.</text>
</comment>
<keyword evidence="1" id="KW-0732">Signal</keyword>
<proteinExistence type="predicted"/>
<gene>
    <name evidence="2" type="ORF">GCM10022212_04140</name>
</gene>